<gene>
    <name evidence="1" type="ORF">ACAT0790_LOCUS61748</name>
</gene>
<organism evidence="1">
    <name type="scientific">Alexandrium catenella</name>
    <name type="common">Red tide dinoflagellate</name>
    <name type="synonym">Gonyaulax catenella</name>
    <dbReference type="NCBI Taxonomy" id="2925"/>
    <lineage>
        <taxon>Eukaryota</taxon>
        <taxon>Sar</taxon>
        <taxon>Alveolata</taxon>
        <taxon>Dinophyceae</taxon>
        <taxon>Gonyaulacales</taxon>
        <taxon>Pyrocystaceae</taxon>
        <taxon>Alexandrium</taxon>
    </lineage>
</organism>
<protein>
    <recommendedName>
        <fullName evidence="2">ASCH domain-containing protein</fullName>
    </recommendedName>
</protein>
<dbReference type="AlphaFoldDB" id="A0A7S1WSV0"/>
<dbReference type="SUPFAM" id="SSF88697">
    <property type="entry name" value="PUA domain-like"/>
    <property type="match status" value="1"/>
</dbReference>
<evidence type="ECO:0000313" key="1">
    <source>
        <dbReference type="EMBL" id="CAD9184974.1"/>
    </source>
</evidence>
<proteinExistence type="predicted"/>
<reference evidence="1" key="1">
    <citation type="submission" date="2021-01" db="EMBL/GenBank/DDBJ databases">
        <authorList>
            <person name="Corre E."/>
            <person name="Pelletier E."/>
            <person name="Niang G."/>
            <person name="Scheremetjew M."/>
            <person name="Finn R."/>
            <person name="Kale V."/>
            <person name="Holt S."/>
            <person name="Cochrane G."/>
            <person name="Meng A."/>
            <person name="Brown T."/>
            <person name="Cohen L."/>
        </authorList>
    </citation>
    <scope>NUCLEOTIDE SEQUENCE</scope>
    <source>
        <strain evidence="1">OF101</strain>
    </source>
</reference>
<dbReference type="EMBL" id="HBGE01103603">
    <property type="protein sequence ID" value="CAD9184974.1"/>
    <property type="molecule type" value="Transcribed_RNA"/>
</dbReference>
<accession>A0A7S1WSV0</accession>
<name>A0A7S1WSV0_ALECA</name>
<sequence length="198" mass="22138">MAGGLRVLTLRGPELAYAILAGQKRVENRSWPVPRSVLEMGGWLALHVGSQPMTRYVRKHVERALDPARARNSSYAREAGGYPPRSSIVGLVRISGMHRLARGERRENPWALGPICWEIDRAIPIYPPITSVNGKLGIWLLTRATSICPRARRRLYSCLHKARLGIGRRGVRSNYPKPLMRIGRKASQSGSCKRAKRG</sequence>
<dbReference type="InterPro" id="IPR015947">
    <property type="entry name" value="PUA-like_sf"/>
</dbReference>
<evidence type="ECO:0008006" key="2">
    <source>
        <dbReference type="Google" id="ProtNLM"/>
    </source>
</evidence>